<dbReference type="OrthoDB" id="5455913at2"/>
<sequence length="119" mass="13656">MSTQMNLCQAIDTNKQLSEMIQMVGNKLLGETKDRTQINKSFLAIYFINLIVLEDKRFLKAYNNAGKENILISLYNSEIILEEVEQNFHENDFCQIVRLLSNFLINMSANTMNSKASPS</sequence>
<keyword evidence="2" id="KW-1185">Reference proteome</keyword>
<reference evidence="1 2" key="1">
    <citation type="submission" date="2020-01" db="EMBL/GenBank/DDBJ databases">
        <title>Genome sequence of Desulfovibrio aerotolerans DSM 16695(T).</title>
        <authorList>
            <person name="Karnachuk O."/>
            <person name="Avakyan M."/>
            <person name="Mardanov A."/>
            <person name="Kadnikov V."/>
            <person name="Ravin N."/>
        </authorList>
    </citation>
    <scope>NUCLEOTIDE SEQUENCE [LARGE SCALE GENOMIC DNA]</scope>
    <source>
        <strain evidence="1 2">DSM 16695</strain>
    </source>
</reference>
<dbReference type="AlphaFoldDB" id="A0A7C9MX23"/>
<dbReference type="Proteomes" id="UP000482487">
    <property type="component" value="Unassembled WGS sequence"/>
</dbReference>
<evidence type="ECO:0000313" key="2">
    <source>
        <dbReference type="Proteomes" id="UP000482487"/>
    </source>
</evidence>
<evidence type="ECO:0000313" key="1">
    <source>
        <dbReference type="EMBL" id="MYL84934.1"/>
    </source>
</evidence>
<protein>
    <submittedName>
        <fullName evidence="1">Uncharacterized protein</fullName>
    </submittedName>
</protein>
<accession>A0A7C9MX23</accession>
<comment type="caution">
    <text evidence="1">The sequence shown here is derived from an EMBL/GenBank/DDBJ whole genome shotgun (WGS) entry which is preliminary data.</text>
</comment>
<dbReference type="EMBL" id="WVUD01000047">
    <property type="protein sequence ID" value="MYL84934.1"/>
    <property type="molecule type" value="Genomic_DNA"/>
</dbReference>
<proteinExistence type="predicted"/>
<name>A0A7C9MX23_9BACT</name>
<gene>
    <name evidence="1" type="ORF">GTA51_17620</name>
</gene>
<organism evidence="1 2">
    <name type="scientific">Solidesulfovibrio aerotolerans</name>
    <dbReference type="NCBI Taxonomy" id="295255"/>
    <lineage>
        <taxon>Bacteria</taxon>
        <taxon>Pseudomonadati</taxon>
        <taxon>Thermodesulfobacteriota</taxon>
        <taxon>Desulfovibrionia</taxon>
        <taxon>Desulfovibrionales</taxon>
        <taxon>Desulfovibrionaceae</taxon>
        <taxon>Solidesulfovibrio</taxon>
    </lineage>
</organism>